<evidence type="ECO:0000313" key="3">
    <source>
        <dbReference type="Proteomes" id="UP001172673"/>
    </source>
</evidence>
<dbReference type="EMBL" id="JAPDRK010000014">
    <property type="protein sequence ID" value="KAJ9606480.1"/>
    <property type="molecule type" value="Genomic_DNA"/>
</dbReference>
<comment type="caution">
    <text evidence="2">The sequence shown here is derived from an EMBL/GenBank/DDBJ whole genome shotgun (WGS) entry which is preliminary data.</text>
</comment>
<evidence type="ECO:0000256" key="1">
    <source>
        <dbReference type="SAM" id="Phobius"/>
    </source>
</evidence>
<gene>
    <name evidence="2" type="ORF">H2200_009441</name>
</gene>
<feature type="transmembrane region" description="Helical" evidence="1">
    <location>
        <begin position="284"/>
        <end position="306"/>
    </location>
</feature>
<dbReference type="Proteomes" id="UP001172673">
    <property type="component" value="Unassembled WGS sequence"/>
</dbReference>
<name>A0AA38X486_9EURO</name>
<accession>A0AA38X486</accession>
<proteinExistence type="predicted"/>
<keyword evidence="1" id="KW-1133">Transmembrane helix</keyword>
<keyword evidence="1" id="KW-0812">Transmembrane</keyword>
<organism evidence="2 3">
    <name type="scientific">Cladophialophora chaetospira</name>
    <dbReference type="NCBI Taxonomy" id="386627"/>
    <lineage>
        <taxon>Eukaryota</taxon>
        <taxon>Fungi</taxon>
        <taxon>Dikarya</taxon>
        <taxon>Ascomycota</taxon>
        <taxon>Pezizomycotina</taxon>
        <taxon>Eurotiomycetes</taxon>
        <taxon>Chaetothyriomycetidae</taxon>
        <taxon>Chaetothyriales</taxon>
        <taxon>Herpotrichiellaceae</taxon>
        <taxon>Cladophialophora</taxon>
    </lineage>
</organism>
<keyword evidence="1" id="KW-0472">Membrane</keyword>
<keyword evidence="3" id="KW-1185">Reference proteome</keyword>
<dbReference type="InterPro" id="IPR053175">
    <property type="entry name" value="DHMBA_Reg_Transcription_Factor"/>
</dbReference>
<evidence type="ECO:0000313" key="2">
    <source>
        <dbReference type="EMBL" id="KAJ9606480.1"/>
    </source>
</evidence>
<dbReference type="AlphaFoldDB" id="A0AA38X486"/>
<reference evidence="2" key="1">
    <citation type="submission" date="2022-10" db="EMBL/GenBank/DDBJ databases">
        <title>Culturing micro-colonial fungi from biological soil crusts in the Mojave desert and describing Neophaeococcomyces mojavensis, and introducing the new genera and species Taxawa tesnikishii.</title>
        <authorList>
            <person name="Kurbessoian T."/>
            <person name="Stajich J.E."/>
        </authorList>
    </citation>
    <scope>NUCLEOTIDE SEQUENCE</scope>
    <source>
        <strain evidence="2">TK_41</strain>
    </source>
</reference>
<sequence length="440" mass="49621">MVKRPRGPRSVVPAPAIDLETRALMYYLNHHLYAPAELQRLLGSVQDSVCQWANVTKYSAINLAISSMALAVFSRTQQHPPAAVEAWGKYDQLLRTTRVAMPDLVHRDIDAALLTIFLMSRYEDTMQTHHEGMSSTDFRSYVHHDGAAAILKIWRERCLGKSESATDIIKQSRRGIIRSHLLRHLALPAWLADGALYGEYGLELEYDRLVVGVASLRHQFKSLQKEISSQNDLTIDLSSWAQDISAEAATLSKALRDWSTRIPSTWHPQRHLIPAHHPLPSKHFYSSIVYIYPSIAYAAIWLHYYATSMLLSRTRLRILELVRPMSDDFSNQQQMLEEECCATIRDMACALSSSIPFALDKITVTESAKLPDRLDITPNFEKEVKPYLANLVAWPLSLASSVGGLDSEQRNWFRSELVCVGEAVGAGVLVLTHACDWLDL</sequence>
<dbReference type="PANTHER" id="PTHR38791">
    <property type="entry name" value="ZN(II)2CYS6 TRANSCRIPTION FACTOR (EUROFUNG)-RELATED-RELATED"/>
    <property type="match status" value="1"/>
</dbReference>
<protein>
    <submittedName>
        <fullName evidence="2">Uncharacterized protein</fullName>
    </submittedName>
</protein>